<proteinExistence type="predicted"/>
<dbReference type="AlphaFoldDB" id="A0ABD6S0D0"/>
<reference evidence="1 2" key="1">
    <citation type="submission" date="2017-09" db="EMBL/GenBank/DDBJ databases">
        <title>Large-scale bioinformatics analysis of Bacillus genomes uncovers conserved roles of natural products in bacterial physiology.</title>
        <authorList>
            <consortium name="Agbiome Team Llc"/>
            <person name="Bleich R.M."/>
            <person name="Kirk G.J."/>
            <person name="Santa Maria K.C."/>
            <person name="Allen S.E."/>
            <person name="Farag S."/>
            <person name="Shank E.A."/>
            <person name="Bowers A."/>
        </authorList>
    </citation>
    <scope>NUCLEOTIDE SEQUENCE [LARGE SCALE GENOMIC DNA]</scope>
    <source>
        <strain evidence="1 2">AFS005140</strain>
    </source>
</reference>
<protein>
    <submittedName>
        <fullName evidence="1">Uncharacterized protein</fullName>
    </submittedName>
</protein>
<evidence type="ECO:0000313" key="2">
    <source>
        <dbReference type="Proteomes" id="UP000219897"/>
    </source>
</evidence>
<dbReference type="EMBL" id="NTYF01000115">
    <property type="protein sequence ID" value="PER46314.1"/>
    <property type="molecule type" value="Genomic_DNA"/>
</dbReference>
<gene>
    <name evidence="1" type="ORF">CN495_26080</name>
</gene>
<evidence type="ECO:0000313" key="1">
    <source>
        <dbReference type="EMBL" id="PER46314.1"/>
    </source>
</evidence>
<dbReference type="Proteomes" id="UP000219897">
    <property type="component" value="Unassembled WGS sequence"/>
</dbReference>
<name>A0ABD6S0D0_BACTU</name>
<accession>A0ABD6S0D0</accession>
<comment type="caution">
    <text evidence="1">The sequence shown here is derived from an EMBL/GenBank/DDBJ whole genome shotgun (WGS) entry which is preliminary data.</text>
</comment>
<sequence>MRLDVLSSLASKRRTLCLFLFQNSFYWFTSPNGLNLLIDLKKYSNNFKKMTQQYQINQICSKTVVLRNILSLLFFIEASPGKEVFNFM</sequence>
<organism evidence="1 2">
    <name type="scientific">Bacillus thuringiensis</name>
    <dbReference type="NCBI Taxonomy" id="1428"/>
    <lineage>
        <taxon>Bacteria</taxon>
        <taxon>Bacillati</taxon>
        <taxon>Bacillota</taxon>
        <taxon>Bacilli</taxon>
        <taxon>Bacillales</taxon>
        <taxon>Bacillaceae</taxon>
        <taxon>Bacillus</taxon>
        <taxon>Bacillus cereus group</taxon>
    </lineage>
</organism>